<sequence>MARRLRAGQLECRAGSRNIPLLSGVRRVSLRVACALARDRVSDGLHARAVPTDRRRPRRRWTYMRQPHRAVFRSTVGPPDSRHPATGRRATPPYPRLRVEESERCVACGVRIQARASTPHRTEFSAWAFSASSSVPHGNLVRPRYDAPVTTGLSPTRSGRNSPARIRASASNAPVVTVQPPLPSHHRRRTARLFGRRGPTTRLAWRTANSQSQESKGPTSPTSSTSPTRRMRGTRTIKTQRARRHQRQSSSLHVSQAAPQARAASRDFSVDQGKSGHLRDRPGQGAEDEQYGNGAEGGRAVEGGGGCAESA</sequence>
<feature type="compositionally biased region" description="Polar residues" evidence="1">
    <location>
        <begin position="151"/>
        <end position="161"/>
    </location>
</feature>
<protein>
    <submittedName>
        <fullName evidence="2">Uncharacterized protein</fullName>
    </submittedName>
</protein>
<evidence type="ECO:0000313" key="3">
    <source>
        <dbReference type="Proteomes" id="UP000288351"/>
    </source>
</evidence>
<dbReference type="EMBL" id="BHXC01000007">
    <property type="protein sequence ID" value="GCB93881.1"/>
    <property type="molecule type" value="Genomic_DNA"/>
</dbReference>
<gene>
    <name evidence="2" type="ORF">SALB_06672</name>
</gene>
<feature type="region of interest" description="Disordered" evidence="1">
    <location>
        <begin position="73"/>
        <end position="93"/>
    </location>
</feature>
<feature type="compositionally biased region" description="Basic residues" evidence="1">
    <location>
        <begin position="229"/>
        <end position="247"/>
    </location>
</feature>
<accession>A0A401R8C1</accession>
<reference evidence="2 3" key="1">
    <citation type="journal article" date="2019" name="Microbiol. Resour. Announc.">
        <title>Draft Genome Sequence of the Most Traditional epsilon-Poly-l-Lysine Producer, Streptomyces albulus NBRC14147.</title>
        <authorList>
            <person name="Yamanaka K."/>
            <person name="Hamano Y."/>
        </authorList>
    </citation>
    <scope>NUCLEOTIDE SEQUENCE [LARGE SCALE GENOMIC DNA]</scope>
    <source>
        <strain evidence="2 3">NBRC 14147</strain>
    </source>
</reference>
<feature type="compositionally biased region" description="Polar residues" evidence="1">
    <location>
        <begin position="207"/>
        <end position="216"/>
    </location>
</feature>
<feature type="region of interest" description="Disordered" evidence="1">
    <location>
        <begin position="146"/>
        <end position="311"/>
    </location>
</feature>
<dbReference type="Proteomes" id="UP000288351">
    <property type="component" value="Unassembled WGS sequence"/>
</dbReference>
<name>A0A401R8C1_STRNR</name>
<feature type="compositionally biased region" description="Low complexity" evidence="1">
    <location>
        <begin position="248"/>
        <end position="263"/>
    </location>
</feature>
<comment type="caution">
    <text evidence="2">The sequence shown here is derived from an EMBL/GenBank/DDBJ whole genome shotgun (WGS) entry which is preliminary data.</text>
</comment>
<evidence type="ECO:0000313" key="2">
    <source>
        <dbReference type="EMBL" id="GCB93881.1"/>
    </source>
</evidence>
<organism evidence="2 3">
    <name type="scientific">Streptomyces noursei</name>
    <name type="common">Streptomyces albulus</name>
    <dbReference type="NCBI Taxonomy" id="1971"/>
    <lineage>
        <taxon>Bacteria</taxon>
        <taxon>Bacillati</taxon>
        <taxon>Actinomycetota</taxon>
        <taxon>Actinomycetes</taxon>
        <taxon>Kitasatosporales</taxon>
        <taxon>Streptomycetaceae</taxon>
        <taxon>Streptomyces</taxon>
    </lineage>
</organism>
<evidence type="ECO:0000256" key="1">
    <source>
        <dbReference type="SAM" id="MobiDB-lite"/>
    </source>
</evidence>
<feature type="compositionally biased region" description="Low complexity" evidence="1">
    <location>
        <begin position="217"/>
        <end position="228"/>
    </location>
</feature>
<dbReference type="AlphaFoldDB" id="A0A401R8C1"/>
<feature type="compositionally biased region" description="Gly residues" evidence="1">
    <location>
        <begin position="294"/>
        <end position="311"/>
    </location>
</feature>
<feature type="compositionally biased region" description="Basic residues" evidence="1">
    <location>
        <begin position="184"/>
        <end position="195"/>
    </location>
</feature>
<proteinExistence type="predicted"/>